<evidence type="ECO:0000256" key="1">
    <source>
        <dbReference type="SAM" id="MobiDB-lite"/>
    </source>
</evidence>
<evidence type="ECO:0000313" key="3">
    <source>
        <dbReference type="Proteomes" id="UP000279275"/>
    </source>
</evidence>
<name>A0A3M2LAB8_9NOCA</name>
<gene>
    <name evidence="2" type="ORF">EBN03_13280</name>
</gene>
<reference evidence="2 3" key="1">
    <citation type="submission" date="2018-10" db="EMBL/GenBank/DDBJ databases">
        <title>Isolation from cow dung.</title>
        <authorList>
            <person name="Ling L."/>
        </authorList>
    </citation>
    <scope>NUCLEOTIDE SEQUENCE [LARGE SCALE GENOMIC DNA]</scope>
    <source>
        <strain evidence="2 3">NEAU-LL90</strain>
    </source>
</reference>
<feature type="region of interest" description="Disordered" evidence="1">
    <location>
        <begin position="36"/>
        <end position="72"/>
    </location>
</feature>
<dbReference type="AlphaFoldDB" id="A0A3M2LAB8"/>
<organism evidence="2 3">
    <name type="scientific">Nocardia stercoris</name>
    <dbReference type="NCBI Taxonomy" id="2483361"/>
    <lineage>
        <taxon>Bacteria</taxon>
        <taxon>Bacillati</taxon>
        <taxon>Actinomycetota</taxon>
        <taxon>Actinomycetes</taxon>
        <taxon>Mycobacteriales</taxon>
        <taxon>Nocardiaceae</taxon>
        <taxon>Nocardia</taxon>
    </lineage>
</organism>
<dbReference type="Proteomes" id="UP000279275">
    <property type="component" value="Unassembled WGS sequence"/>
</dbReference>
<dbReference type="PROSITE" id="PS51257">
    <property type="entry name" value="PROKAR_LIPOPROTEIN"/>
    <property type="match status" value="1"/>
</dbReference>
<feature type="compositionally biased region" description="Polar residues" evidence="1">
    <location>
        <begin position="215"/>
        <end position="224"/>
    </location>
</feature>
<proteinExistence type="predicted"/>
<sequence>MDIHTSREDIMKPVGRILATAVCAVAAMVTLGACQNDDTPIPVGSPTPTATGSVAASGPESGKVPPQAPADVHASTTADGLYIEVSAPESTTVHPGTPVRFDVVVQNSTSGDFTGVGVVVSLGHCGCNPGPMKTMPAGSMQLEAADGSWQPAPYVTQGGGTDFLGRTLVPAFSLSAGQSVTYHLKLEVDPAPNLVAGSTRFEATRTDPSAHAPTPVSSTPTASIELNIRP</sequence>
<evidence type="ECO:0000313" key="2">
    <source>
        <dbReference type="EMBL" id="RMI32885.1"/>
    </source>
</evidence>
<keyword evidence="3" id="KW-1185">Reference proteome</keyword>
<comment type="caution">
    <text evidence="2">The sequence shown here is derived from an EMBL/GenBank/DDBJ whole genome shotgun (WGS) entry which is preliminary data.</text>
</comment>
<protein>
    <submittedName>
        <fullName evidence="2">Uncharacterized protein</fullName>
    </submittedName>
</protein>
<accession>A0A3M2LAB8</accession>
<dbReference type="EMBL" id="RFFH01000004">
    <property type="protein sequence ID" value="RMI32885.1"/>
    <property type="molecule type" value="Genomic_DNA"/>
</dbReference>
<feature type="region of interest" description="Disordered" evidence="1">
    <location>
        <begin position="204"/>
        <end position="230"/>
    </location>
</feature>